<dbReference type="STRING" id="154981.AKJ29_01475"/>
<name>A0A0N8IBD9_9RHOB</name>
<evidence type="ECO:0000313" key="4">
    <source>
        <dbReference type="Proteomes" id="UP000050471"/>
    </source>
</evidence>
<dbReference type="Proteomes" id="UP000050471">
    <property type="component" value="Unassembled WGS sequence"/>
</dbReference>
<sequence length="365" mass="39918">MAKRRKLQAPSAADLDRLEQEFRRETPMKGAMAPIAQVAADAAGQSPVLDTASREKIAKDAADADELRVARGRGLVMVEVDLSKIDLEDMIRDRVNIDPVELEELKTSISANGLRLPVELYELNDASNPHRFGVVSGFRRVLAVKDLLAETGRDQFKTVKALIKPIETVPDAFVAMVEENEVRSQLSHFERGRIAVISTQKGAFETVEDAVSALFASASKAKRSKVRSFAHVFEEMGDLMLFASELTEKQGLRLAGALRMGHVQALRERLAHGELHSAEEEWSALLPVIEAAEEGPKDSTRGGRPKNSRKAVSAKDRFKALRRGEPVVIKSGKDASGFFLRLEGAGVDEAIIEALTAELTALLSD</sequence>
<proteinExistence type="predicted"/>
<evidence type="ECO:0000256" key="1">
    <source>
        <dbReference type="SAM" id="MobiDB-lite"/>
    </source>
</evidence>
<dbReference type="EMBL" id="LKBA01000009">
    <property type="protein sequence ID" value="KPN62835.1"/>
    <property type="molecule type" value="Genomic_DNA"/>
</dbReference>
<dbReference type="SUPFAM" id="SSF110849">
    <property type="entry name" value="ParB/Sulfiredoxin"/>
    <property type="match status" value="1"/>
</dbReference>
<feature type="region of interest" description="Disordered" evidence="1">
    <location>
        <begin position="293"/>
        <end position="315"/>
    </location>
</feature>
<dbReference type="OrthoDB" id="7812516at2"/>
<reference evidence="3 4" key="1">
    <citation type="submission" date="2015-09" db="EMBL/GenBank/DDBJ databases">
        <title>Draft genome sequence of Aliiroseovarius crassostreae CV919-312TSm, the causative agent of Roseovarius Oyster Disease (formerly Juvenile Oyster Disease).</title>
        <authorList>
            <person name="Kessner L."/>
            <person name="Spinard E."/>
            <person name="Nelson D."/>
        </authorList>
    </citation>
    <scope>NUCLEOTIDE SEQUENCE [LARGE SCALE GENOMIC DNA]</scope>
    <source>
        <strain evidence="3 4">CV919-312</strain>
    </source>
</reference>
<keyword evidence="4" id="KW-1185">Reference proteome</keyword>
<feature type="region of interest" description="Disordered" evidence="1">
    <location>
        <begin position="1"/>
        <end position="20"/>
    </location>
</feature>
<accession>A0A0N8IBD9</accession>
<gene>
    <name evidence="3" type="ORF">AKJ29_01475</name>
</gene>
<comment type="caution">
    <text evidence="3">The sequence shown here is derived from an EMBL/GenBank/DDBJ whole genome shotgun (WGS) entry which is preliminary data.</text>
</comment>
<dbReference type="InterPro" id="IPR036086">
    <property type="entry name" value="ParB/Sulfiredoxin_sf"/>
</dbReference>
<dbReference type="SMART" id="SM00470">
    <property type="entry name" value="ParB"/>
    <property type="match status" value="1"/>
</dbReference>
<evidence type="ECO:0000313" key="3">
    <source>
        <dbReference type="EMBL" id="KPN62835.1"/>
    </source>
</evidence>
<dbReference type="InterPro" id="IPR003115">
    <property type="entry name" value="ParB_N"/>
</dbReference>
<dbReference type="Pfam" id="PF02195">
    <property type="entry name" value="ParB_N"/>
    <property type="match status" value="1"/>
</dbReference>
<protein>
    <recommendedName>
        <fullName evidence="2">ParB-like N-terminal domain-containing protein</fullName>
    </recommendedName>
</protein>
<dbReference type="Gene3D" id="3.90.1530.30">
    <property type="match status" value="1"/>
</dbReference>
<dbReference type="AlphaFoldDB" id="A0A0N8IBD9"/>
<organism evidence="3 4">
    <name type="scientific">Aliiroseovarius crassostreae</name>
    <dbReference type="NCBI Taxonomy" id="154981"/>
    <lineage>
        <taxon>Bacteria</taxon>
        <taxon>Pseudomonadati</taxon>
        <taxon>Pseudomonadota</taxon>
        <taxon>Alphaproteobacteria</taxon>
        <taxon>Rhodobacterales</taxon>
        <taxon>Paracoccaceae</taxon>
        <taxon>Aliiroseovarius</taxon>
    </lineage>
</organism>
<feature type="domain" description="ParB-like N-terminal" evidence="2">
    <location>
        <begin position="78"/>
        <end position="181"/>
    </location>
</feature>
<evidence type="ECO:0000259" key="2">
    <source>
        <dbReference type="SMART" id="SM00470"/>
    </source>
</evidence>